<name>A0A1F2PEB2_9FIRM</name>
<dbReference type="Gene3D" id="3.40.50.360">
    <property type="match status" value="1"/>
</dbReference>
<evidence type="ECO:0000313" key="4">
    <source>
        <dbReference type="Proteomes" id="UP000176244"/>
    </source>
</evidence>
<dbReference type="OrthoDB" id="9805976at2"/>
<reference evidence="2 4" key="1">
    <citation type="submission" date="2015-09" db="EMBL/GenBank/DDBJ databases">
        <title>Genome sequence of Acetobacterium wieringae DSM 1911.</title>
        <authorList>
            <person name="Poehlein A."/>
            <person name="Bengelsdorf F.R."/>
            <person name="Schiel-Bengelsdorf B."/>
            <person name="Duerre P."/>
            <person name="Daniel R."/>
        </authorList>
    </citation>
    <scope>NUCLEOTIDE SEQUENCE [LARGE SCALE GENOMIC DNA]</scope>
    <source>
        <strain evidence="2 4">DSM 1911</strain>
    </source>
</reference>
<dbReference type="SUPFAM" id="SSF52218">
    <property type="entry name" value="Flavoproteins"/>
    <property type="match status" value="1"/>
</dbReference>
<protein>
    <submittedName>
        <fullName evidence="3">NAD(P)H-dependent oxidoreductase</fullName>
    </submittedName>
    <submittedName>
        <fullName evidence="2">NADPH-dependent FMN reductase</fullName>
    </submittedName>
</protein>
<dbReference type="Proteomes" id="UP001163550">
    <property type="component" value="Chromosome"/>
</dbReference>
<organism evidence="2 4">
    <name type="scientific">Acetobacterium wieringae</name>
    <dbReference type="NCBI Taxonomy" id="52694"/>
    <lineage>
        <taxon>Bacteria</taxon>
        <taxon>Bacillati</taxon>
        <taxon>Bacillota</taxon>
        <taxon>Clostridia</taxon>
        <taxon>Eubacteriales</taxon>
        <taxon>Eubacteriaceae</taxon>
        <taxon>Acetobacterium</taxon>
    </lineage>
</organism>
<dbReference type="InterPro" id="IPR005025">
    <property type="entry name" value="FMN_Rdtase-like_dom"/>
</dbReference>
<evidence type="ECO:0000313" key="5">
    <source>
        <dbReference type="Proteomes" id="UP001163550"/>
    </source>
</evidence>
<accession>A0A1F2PEB2</accession>
<dbReference type="AlphaFoldDB" id="A0A1F2PEB2"/>
<dbReference type="InterPro" id="IPR029039">
    <property type="entry name" value="Flavoprotein-like_sf"/>
</dbReference>
<dbReference type="GO" id="GO:0016491">
    <property type="term" value="F:oxidoreductase activity"/>
    <property type="evidence" value="ECO:0007669"/>
    <property type="project" value="InterPro"/>
</dbReference>
<gene>
    <name evidence="2" type="ORF">ACWI_28880</name>
    <name evidence="3" type="ORF">LNN31_07025</name>
</gene>
<dbReference type="STRING" id="52694.ACWI_28880"/>
<dbReference type="Pfam" id="PF03358">
    <property type="entry name" value="FMN_red"/>
    <property type="match status" value="1"/>
</dbReference>
<evidence type="ECO:0000313" key="2">
    <source>
        <dbReference type="EMBL" id="OFV69750.1"/>
    </source>
</evidence>
<feature type="domain" description="NADPH-dependent FMN reductase-like" evidence="1">
    <location>
        <begin position="1"/>
        <end position="121"/>
    </location>
</feature>
<sequence>MKTLMLNGSPRADHGNTQLFIDHFQSGLTTPLPVRYLLRENPTTLALAMKEYDTILLVMPLYIHAMPGLVMKLFEELKPQSSHHQKIGFIVQAGFIESATARYLENYLSALAHRLNYTYLGTVIKGDAAACSILPHFFFGRLFKQLKALGVAYEKTGSFDPLLVKKLGNPVYLSKFQVRLLESRLVSRLNQVGWNWILKRNGCFENRYDRPFL</sequence>
<dbReference type="RefSeq" id="WP_070372147.1">
    <property type="nucleotide sequence ID" value="NZ_CABIIK010000007.1"/>
</dbReference>
<keyword evidence="5" id="KW-1185">Reference proteome</keyword>
<dbReference type="EMBL" id="CP087994">
    <property type="protein sequence ID" value="UYO64160.1"/>
    <property type="molecule type" value="Genomic_DNA"/>
</dbReference>
<dbReference type="Proteomes" id="UP000176244">
    <property type="component" value="Unassembled WGS sequence"/>
</dbReference>
<reference evidence="3" key="2">
    <citation type="submission" date="2021-11" db="EMBL/GenBank/DDBJ databases">
        <title>Isoprene-degrading acetogen.</title>
        <authorList>
            <person name="Yang Y."/>
            <person name="Jin H."/>
            <person name="Yan J."/>
        </authorList>
    </citation>
    <scope>NUCLEOTIDE SEQUENCE</scope>
    <source>
        <strain evidence="3">Berkeley</strain>
    </source>
</reference>
<proteinExistence type="predicted"/>
<evidence type="ECO:0000313" key="3">
    <source>
        <dbReference type="EMBL" id="UYO64160.1"/>
    </source>
</evidence>
<evidence type="ECO:0000259" key="1">
    <source>
        <dbReference type="Pfam" id="PF03358"/>
    </source>
</evidence>
<dbReference type="EMBL" id="LKEU01000037">
    <property type="protein sequence ID" value="OFV69750.1"/>
    <property type="molecule type" value="Genomic_DNA"/>
</dbReference>